<evidence type="ECO:0000313" key="3">
    <source>
        <dbReference type="Proteomes" id="UP001302719"/>
    </source>
</evidence>
<organism evidence="2 3">
    <name type="scientific">Candidatus Nitrospira allomarina</name>
    <dbReference type="NCBI Taxonomy" id="3020900"/>
    <lineage>
        <taxon>Bacteria</taxon>
        <taxon>Pseudomonadati</taxon>
        <taxon>Nitrospirota</taxon>
        <taxon>Nitrospiria</taxon>
        <taxon>Nitrospirales</taxon>
        <taxon>Nitrospiraceae</taxon>
        <taxon>Nitrospira</taxon>
    </lineage>
</organism>
<dbReference type="Proteomes" id="UP001302719">
    <property type="component" value="Chromosome"/>
</dbReference>
<feature type="compositionally biased region" description="Polar residues" evidence="1">
    <location>
        <begin position="123"/>
        <end position="135"/>
    </location>
</feature>
<dbReference type="RefSeq" id="WP_312640834.1">
    <property type="nucleotide sequence ID" value="NZ_CP116967.1"/>
</dbReference>
<keyword evidence="3" id="KW-1185">Reference proteome</keyword>
<dbReference type="AlphaFoldDB" id="A0AA96JQY2"/>
<evidence type="ECO:0000313" key="2">
    <source>
        <dbReference type="EMBL" id="WNM56922.1"/>
    </source>
</evidence>
<accession>A0AA96JQY2</accession>
<dbReference type="KEGG" id="nall:PP769_13155"/>
<proteinExistence type="predicted"/>
<dbReference type="EMBL" id="CP116967">
    <property type="protein sequence ID" value="WNM56922.1"/>
    <property type="molecule type" value="Genomic_DNA"/>
</dbReference>
<gene>
    <name evidence="2" type="ORF">PP769_13155</name>
</gene>
<sequence length="146" mass="16035">MKPWVIPATVFFLGLGFGLSGPMLASRYLNSYLPAFLKDAMHPLEGSVTHKQRQEDRLLVTITTQDGSILATFQQQVAEIELLIEERDLVTLDVPKYEPFIHNPTLLRVTKHKEMNPAHAAPPNSSVPSGLTKESGSMIDSPGSAP</sequence>
<name>A0AA96JQY2_9BACT</name>
<reference evidence="2 3" key="1">
    <citation type="submission" date="2023-01" db="EMBL/GenBank/DDBJ databases">
        <title>Cultivation and genomic characterization of new, ubiquitous marine nitrite-oxidizing bacteria from the Nitrospirales.</title>
        <authorList>
            <person name="Mueller A.J."/>
            <person name="Daebeler A."/>
            <person name="Herbold C.W."/>
            <person name="Kirkegaard R.H."/>
            <person name="Daims H."/>
        </authorList>
    </citation>
    <scope>NUCLEOTIDE SEQUENCE [LARGE SCALE GENOMIC DNA]</scope>
    <source>
        <strain evidence="2 3">VA</strain>
    </source>
</reference>
<feature type="region of interest" description="Disordered" evidence="1">
    <location>
        <begin position="115"/>
        <end position="146"/>
    </location>
</feature>
<evidence type="ECO:0000256" key="1">
    <source>
        <dbReference type="SAM" id="MobiDB-lite"/>
    </source>
</evidence>
<protein>
    <submittedName>
        <fullName evidence="2">Uncharacterized protein</fullName>
    </submittedName>
</protein>